<dbReference type="STRING" id="310781.SAMN05216259_103408"/>
<protein>
    <submittedName>
        <fullName evidence="2">Acetyltransferase (GNAT) family protein</fullName>
    </submittedName>
</protein>
<dbReference type="InterPro" id="IPR056934">
    <property type="entry name" value="SH3_Rv0428c"/>
</dbReference>
<evidence type="ECO:0000313" key="3">
    <source>
        <dbReference type="Proteomes" id="UP000199341"/>
    </source>
</evidence>
<dbReference type="Pfam" id="PF24553">
    <property type="entry name" value="Rv0428c_C"/>
    <property type="match status" value="1"/>
</dbReference>
<name>A0A1H0A564_9ACTN</name>
<reference evidence="2 3" key="1">
    <citation type="submission" date="2016-10" db="EMBL/GenBank/DDBJ databases">
        <authorList>
            <person name="de Groot N.N."/>
        </authorList>
    </citation>
    <scope>NUCLEOTIDE SEQUENCE [LARGE SCALE GENOMIC DNA]</scope>
    <source>
        <strain evidence="2 3">CGMCC 4.2022</strain>
    </source>
</reference>
<dbReference type="InterPro" id="IPR056935">
    <property type="entry name" value="Rv0428c-like_C"/>
</dbReference>
<dbReference type="GO" id="GO:0016747">
    <property type="term" value="F:acyltransferase activity, transferring groups other than amino-acyl groups"/>
    <property type="evidence" value="ECO:0007669"/>
    <property type="project" value="InterPro"/>
</dbReference>
<dbReference type="OrthoDB" id="9775595at2"/>
<dbReference type="RefSeq" id="WP_093783637.1">
    <property type="nucleotide sequence ID" value="NZ_FNIE01000003.1"/>
</dbReference>
<accession>A0A1H0A564</accession>
<dbReference type="Gene3D" id="3.40.630.30">
    <property type="match status" value="1"/>
</dbReference>
<feature type="domain" description="N-acetyltransferase" evidence="1">
    <location>
        <begin position="197"/>
        <end position="338"/>
    </location>
</feature>
<proteinExistence type="predicted"/>
<organism evidence="2 3">
    <name type="scientific">Actinacidiphila guanduensis</name>
    <dbReference type="NCBI Taxonomy" id="310781"/>
    <lineage>
        <taxon>Bacteria</taxon>
        <taxon>Bacillati</taxon>
        <taxon>Actinomycetota</taxon>
        <taxon>Actinomycetes</taxon>
        <taxon>Kitasatosporales</taxon>
        <taxon>Streptomycetaceae</taxon>
        <taxon>Actinacidiphila</taxon>
    </lineage>
</organism>
<dbReference type="InterPro" id="IPR016181">
    <property type="entry name" value="Acyl_CoA_acyltransferase"/>
</dbReference>
<evidence type="ECO:0000313" key="2">
    <source>
        <dbReference type="EMBL" id="SDN28374.1"/>
    </source>
</evidence>
<dbReference type="SUPFAM" id="SSF55729">
    <property type="entry name" value="Acyl-CoA N-acyltransferases (Nat)"/>
    <property type="match status" value="1"/>
</dbReference>
<gene>
    <name evidence="2" type="ORF">SAMN05216259_103408</name>
</gene>
<dbReference type="AlphaFoldDB" id="A0A1H0A564"/>
<dbReference type="EMBL" id="FNIE01000003">
    <property type="protein sequence ID" value="SDN28374.1"/>
    <property type="molecule type" value="Genomic_DNA"/>
</dbReference>
<dbReference type="Pfam" id="PF24551">
    <property type="entry name" value="SH3_Rv0428c"/>
    <property type="match status" value="1"/>
</dbReference>
<keyword evidence="3" id="KW-1185">Reference proteome</keyword>
<sequence length="338" mass="35724">MPGDFSAAGRLEIRITPSDVGKRVSVRRVVEIADGHPMFTDTVGVLASWDAGVVCVTRRTGETVRIAEEALVAGKVVPPAPARRAPAVPQVTAEELEAVASRAWPPLESAALGGWTLRAAYEGDPAALPEGAVRAGFTRRANSVLVGADAGMPLDEALAAVVAWYGERRLTPWLQVPDGSPYAAAIEERGWVREADSVLRTAPLAPLTGLAPDTAVTLSRTADEEWIAAYHRTGGLSRVALEVVSGGPSVWFATLPGAIGRVVVDGPWALFGAVEVAPEQRRRGLATAIMGALARRAYDEGATAACLQVERDNEGAGALYDRLGFTDHHGYHYRRPAA</sequence>
<evidence type="ECO:0000259" key="1">
    <source>
        <dbReference type="PROSITE" id="PS51186"/>
    </source>
</evidence>
<keyword evidence="2" id="KW-0808">Transferase</keyword>
<dbReference type="Proteomes" id="UP000199341">
    <property type="component" value="Unassembled WGS sequence"/>
</dbReference>
<dbReference type="PROSITE" id="PS51186">
    <property type="entry name" value="GNAT"/>
    <property type="match status" value="1"/>
</dbReference>
<dbReference type="InterPro" id="IPR000182">
    <property type="entry name" value="GNAT_dom"/>
</dbReference>